<feature type="binding site" evidence="16">
    <location>
        <begin position="242"/>
        <end position="248"/>
    </location>
    <ligand>
        <name>FAD</name>
        <dbReference type="ChEBI" id="CHEBI:57692"/>
    </ligand>
</feature>
<dbReference type="InterPro" id="IPR036318">
    <property type="entry name" value="FAD-bd_PCMH-like_sf"/>
</dbReference>
<dbReference type="InterPro" id="IPR036397">
    <property type="entry name" value="RNaseH_sf"/>
</dbReference>
<feature type="binding site" evidence="16">
    <location>
        <begin position="90"/>
        <end position="96"/>
    </location>
    <ligand>
        <name>FAD</name>
        <dbReference type="ChEBI" id="CHEBI:57692"/>
    </ligand>
</feature>
<reference evidence="20" key="2">
    <citation type="submission" date="2020-06" db="EMBL/GenBank/DDBJ databases">
        <authorList>
            <person name="Sheffer M."/>
        </authorList>
    </citation>
    <scope>NUCLEOTIDE SEQUENCE</scope>
</reference>
<sequence>MGRDAIKDEDIPKPILNEMFLDEFKELGIDYTLDPQDRLFRAHGHTMREIFILRSGNFERIPDIVIWPTCHDNVLHIVQLAVKHNVVIIPYGGGTSVSCAVECPPNERRMIISLDTSQMNKILWVNKDNSTALVEAGIIGQDLERELAKFGFCTGHEPDSCEFSSLGGWVATRASGMKKNIYGNIEDMVVHIRMVTPQGEIQKNCQVPRISSGPDIHQLFLVLKVPRISSGPDIHQFILGSEGTLGVVTEVIIRIRPIPPCSKYGSIVFPAFEPGVKCLREVVRQQLKPASMRLMDNLQFTFGHALKPEASSVIQSLIDQVKKFYVTQIKGYDVHKMCVVTLLMEGTKEDVENLEKRIYNIASKYGGMAAGEDNGKRGYMLTYVIAYIRDLGLDYGVVSESFETSVPWDRVIDLCRNVKDRIQREVRNHGIQFPAFASCRVTQSYDVGACVYFYFAFGYYGLSDPVHTYESIEAAARDEIIASGGSISHHHGVGKLRKRWMSQTVSDVGINMIRAVKEKIDPLNIFANGNLFESNSKLFSAEEGINWNFIPPAAPNFGGLWEANIKSMKKILVKVTKTKILNFEELNTLVVEIEAILNSRPLSPLSVDPTDLQPLTPGHFLVGSSLLSFTEQNTAVSLSSRWSHVQDLKSKFWDRWSREYLQQLQQRQKWKNPQPNLKEGDLVILKDDHKPLQWKLARIKKTIPGPDGLVRVVEVQTSNGLFLRAMNRIIPLPIQDVGPMSNGGRDVAEPAQELKS</sequence>
<comment type="pathway">
    <text evidence="3 18">Glycerolipid metabolism; ether lipid biosynthesis.</text>
</comment>
<dbReference type="InterPro" id="IPR004113">
    <property type="entry name" value="FAD-bd_oxidored_4_C"/>
</dbReference>
<dbReference type="GO" id="GO:0008609">
    <property type="term" value="F:alkylglycerone-phosphate synthase activity"/>
    <property type="evidence" value="ECO:0007669"/>
    <property type="project" value="UniProtKB-EC"/>
</dbReference>
<dbReference type="GO" id="GO:0008610">
    <property type="term" value="P:lipid biosynthetic process"/>
    <property type="evidence" value="ECO:0007669"/>
    <property type="project" value="InterPro"/>
</dbReference>
<dbReference type="Gene3D" id="3.30.300.330">
    <property type="match status" value="1"/>
</dbReference>
<evidence type="ECO:0000256" key="17">
    <source>
        <dbReference type="PIRSR" id="PIRSR625650-4"/>
    </source>
</evidence>
<evidence type="ECO:0000256" key="2">
    <source>
        <dbReference type="ARBA" id="ARBA00004275"/>
    </source>
</evidence>
<evidence type="ECO:0000256" key="6">
    <source>
        <dbReference type="ARBA" id="ARBA00011738"/>
    </source>
</evidence>
<keyword evidence="10 18" id="KW-0808">Transferase</keyword>
<organism evidence="20 21">
    <name type="scientific">Argiope bruennichi</name>
    <name type="common">Wasp spider</name>
    <name type="synonym">Aranea bruennichi</name>
    <dbReference type="NCBI Taxonomy" id="94029"/>
    <lineage>
        <taxon>Eukaryota</taxon>
        <taxon>Metazoa</taxon>
        <taxon>Ecdysozoa</taxon>
        <taxon>Arthropoda</taxon>
        <taxon>Chelicerata</taxon>
        <taxon>Arachnida</taxon>
        <taxon>Araneae</taxon>
        <taxon>Araneomorphae</taxon>
        <taxon>Entelegynae</taxon>
        <taxon>Araneoidea</taxon>
        <taxon>Araneidae</taxon>
        <taxon>Argiope</taxon>
    </lineage>
</organism>
<dbReference type="InterPro" id="IPR025650">
    <property type="entry name" value="Alkyl-DHAP_Synthase"/>
</dbReference>
<name>A0A8T0FFN0_ARGBR</name>
<dbReference type="Pfam" id="PF18701">
    <property type="entry name" value="DUF5641"/>
    <property type="match status" value="1"/>
</dbReference>
<evidence type="ECO:0000256" key="4">
    <source>
        <dbReference type="ARBA" id="ARBA00005189"/>
    </source>
</evidence>
<dbReference type="GO" id="GO:0005777">
    <property type="term" value="C:peroxisome"/>
    <property type="evidence" value="ECO:0007669"/>
    <property type="project" value="UniProtKB-SubCell"/>
</dbReference>
<dbReference type="EC" id="2.5.1.26" evidence="7 18"/>
<dbReference type="AlphaFoldDB" id="A0A8T0FFN0"/>
<dbReference type="GO" id="GO:0071949">
    <property type="term" value="F:FAD binding"/>
    <property type="evidence" value="ECO:0007669"/>
    <property type="project" value="InterPro"/>
</dbReference>
<evidence type="ECO:0000313" key="21">
    <source>
        <dbReference type="Proteomes" id="UP000807504"/>
    </source>
</evidence>
<evidence type="ECO:0000256" key="15">
    <source>
        <dbReference type="PIRSR" id="PIRSR625650-2"/>
    </source>
</evidence>
<evidence type="ECO:0000256" key="7">
    <source>
        <dbReference type="ARBA" id="ARBA00012385"/>
    </source>
</evidence>
<evidence type="ECO:0000256" key="12">
    <source>
        <dbReference type="ARBA" id="ARBA00023098"/>
    </source>
</evidence>
<comment type="subunit">
    <text evidence="6 18">Homodimer.</text>
</comment>
<protein>
    <recommendedName>
        <fullName evidence="7 18">Alkylglycerone-phosphate synthase</fullName>
        <shortName evidence="18">Alkyl-DHAP synthase</shortName>
        <ecNumber evidence="7 18">2.5.1.26</ecNumber>
    </recommendedName>
</protein>
<dbReference type="EMBL" id="JABXBU010000012">
    <property type="protein sequence ID" value="KAF8789215.1"/>
    <property type="molecule type" value="Genomic_DNA"/>
</dbReference>
<accession>A0A8T0FFN0</accession>
<dbReference type="InterPro" id="IPR040676">
    <property type="entry name" value="DUF5641"/>
</dbReference>
<comment type="catalytic activity">
    <reaction evidence="18">
        <text>a long chain fatty alcohol + a 1-acylglycerone 3-phosphate = a 1-O-alkylglycerone 3-phosphate + a long-chain fatty acid + H(+)</text>
        <dbReference type="Rhea" id="RHEA:36171"/>
        <dbReference type="ChEBI" id="CHEBI:15378"/>
        <dbReference type="ChEBI" id="CHEBI:17135"/>
        <dbReference type="ChEBI" id="CHEBI:57534"/>
        <dbReference type="ChEBI" id="CHEBI:57560"/>
        <dbReference type="ChEBI" id="CHEBI:73315"/>
        <dbReference type="EC" id="2.5.1.26"/>
    </reaction>
</comment>
<evidence type="ECO:0000256" key="9">
    <source>
        <dbReference type="ARBA" id="ARBA00022630"/>
    </source>
</evidence>
<comment type="cofactor">
    <cofactor evidence="1 16 18">
        <name>FAD</name>
        <dbReference type="ChEBI" id="CHEBI:57692"/>
    </cofactor>
</comment>
<dbReference type="Gene3D" id="3.30.70.3450">
    <property type="match status" value="1"/>
</dbReference>
<keyword evidence="9 18" id="KW-0285">Flavoprotein</keyword>
<dbReference type="Pfam" id="PF01565">
    <property type="entry name" value="FAD_binding_4"/>
    <property type="match status" value="1"/>
</dbReference>
<dbReference type="Gene3D" id="3.30.43.10">
    <property type="entry name" value="Uridine Diphospho-n-acetylenolpyruvylglucosamine Reductase, domain 2"/>
    <property type="match status" value="1"/>
</dbReference>
<dbReference type="InterPro" id="IPR016167">
    <property type="entry name" value="FAD-bd_PCMH_sub1"/>
</dbReference>
<comment type="similarity">
    <text evidence="5 18">Belongs to the FAD-binding oxidoreductase/transferase type 4 family.</text>
</comment>
<evidence type="ECO:0000256" key="8">
    <source>
        <dbReference type="ARBA" id="ARBA00022516"/>
    </source>
</evidence>
<keyword evidence="21" id="KW-1185">Reference proteome</keyword>
<dbReference type="FunFam" id="3.30.43.10:FF:000003">
    <property type="entry name" value="Alkylglycerone-phosphate synthase"/>
    <property type="match status" value="1"/>
</dbReference>
<dbReference type="InterPro" id="IPR006094">
    <property type="entry name" value="Oxid_FAD_bind_N"/>
</dbReference>
<dbReference type="InterPro" id="IPR012337">
    <property type="entry name" value="RNaseH-like_sf"/>
</dbReference>
<evidence type="ECO:0000256" key="14">
    <source>
        <dbReference type="PIRSR" id="PIRSR625650-1"/>
    </source>
</evidence>
<dbReference type="GO" id="GO:0003676">
    <property type="term" value="F:nucleic acid binding"/>
    <property type="evidence" value="ECO:0007669"/>
    <property type="project" value="InterPro"/>
</dbReference>
<dbReference type="InterPro" id="IPR016171">
    <property type="entry name" value="Vanillyl_alc_oxidase_C-sub2"/>
</dbReference>
<dbReference type="SUPFAM" id="SSF53098">
    <property type="entry name" value="Ribonuclease H-like"/>
    <property type="match status" value="1"/>
</dbReference>
<evidence type="ECO:0000256" key="11">
    <source>
        <dbReference type="ARBA" id="ARBA00022827"/>
    </source>
</evidence>
<dbReference type="Proteomes" id="UP000807504">
    <property type="component" value="Unassembled WGS sequence"/>
</dbReference>
<evidence type="ECO:0000259" key="19">
    <source>
        <dbReference type="PROSITE" id="PS51387"/>
    </source>
</evidence>
<evidence type="ECO:0000256" key="18">
    <source>
        <dbReference type="RuleBase" id="RU363113"/>
    </source>
</evidence>
<dbReference type="Pfam" id="PF02913">
    <property type="entry name" value="FAD-oxidase_C"/>
    <property type="match status" value="1"/>
</dbReference>
<feature type="domain" description="FAD-binding PCMH-type" evidence="19">
    <location>
        <begin position="58"/>
        <end position="258"/>
    </location>
</feature>
<evidence type="ECO:0000256" key="10">
    <source>
        <dbReference type="ARBA" id="ARBA00022679"/>
    </source>
</evidence>
<keyword evidence="12 18" id="KW-0443">Lipid metabolism</keyword>
<comment type="function">
    <text evidence="18">Catalyzes the exchange of an acyl for a long-chain alkyl group and the formation of the ether bond in the biosynthesis of ether phospholipids.</text>
</comment>
<dbReference type="SUPFAM" id="SSF56176">
    <property type="entry name" value="FAD-binding/transporter-associated domain-like"/>
    <property type="match status" value="1"/>
</dbReference>
<dbReference type="InterPro" id="IPR016166">
    <property type="entry name" value="FAD-bd_PCMH"/>
</dbReference>
<dbReference type="InterPro" id="IPR016169">
    <property type="entry name" value="FAD-bd_PCMH_sub2"/>
</dbReference>
<gene>
    <name evidence="20" type="ORF">HNY73_007172</name>
</gene>
<dbReference type="PANTHER" id="PTHR46568:SF1">
    <property type="entry name" value="ALKYLDIHYDROXYACETONEPHOSPHATE SYNTHASE, PEROXISOMAL"/>
    <property type="match status" value="1"/>
</dbReference>
<keyword evidence="11 16" id="KW-0274">FAD</keyword>
<reference evidence="20" key="1">
    <citation type="journal article" date="2020" name="bioRxiv">
        <title>Chromosome-level reference genome of the European wasp spider Argiope bruennichi: a resource for studies on range expansion and evolutionary adaptation.</title>
        <authorList>
            <person name="Sheffer M.M."/>
            <person name="Hoppe A."/>
            <person name="Krehenwinkel H."/>
            <person name="Uhl G."/>
            <person name="Kuss A.W."/>
            <person name="Jensen L."/>
            <person name="Jensen C."/>
            <person name="Gillespie R.G."/>
            <person name="Hoff K.J."/>
            <person name="Prost S."/>
        </authorList>
    </citation>
    <scope>NUCLEOTIDE SEQUENCE</scope>
</reference>
<dbReference type="PROSITE" id="PS51387">
    <property type="entry name" value="FAD_PCMH"/>
    <property type="match status" value="1"/>
</dbReference>
<proteinExistence type="inferred from homology"/>
<comment type="pathway">
    <text evidence="4">Lipid metabolism.</text>
</comment>
<dbReference type="InterPro" id="IPR016164">
    <property type="entry name" value="FAD-linked_Oxase-like_C"/>
</dbReference>
<feature type="site" description="Important for enzyme activity" evidence="17">
    <location>
        <position position="293"/>
    </location>
</feature>
<keyword evidence="8 18" id="KW-0444">Lipid biosynthesis</keyword>
<feature type="binding site" evidence="15">
    <location>
        <position position="389"/>
    </location>
    <ligand>
        <name>substrate</name>
    </ligand>
</feature>
<comment type="subcellular location">
    <subcellularLocation>
        <location evidence="2 18">Peroxisome</location>
    </subcellularLocation>
</comment>
<evidence type="ECO:0000256" key="5">
    <source>
        <dbReference type="ARBA" id="ARBA00008000"/>
    </source>
</evidence>
<evidence type="ECO:0000313" key="20">
    <source>
        <dbReference type="EMBL" id="KAF8789215.1"/>
    </source>
</evidence>
<dbReference type="PANTHER" id="PTHR46568">
    <property type="entry name" value="ALKYLDIHYDROXYACETONEPHOSPHATE SYNTHASE, PEROXISOMAL"/>
    <property type="match status" value="1"/>
</dbReference>
<evidence type="ECO:0000256" key="13">
    <source>
        <dbReference type="ARBA" id="ARBA00023140"/>
    </source>
</evidence>
<evidence type="ECO:0000256" key="3">
    <source>
        <dbReference type="ARBA" id="ARBA00004670"/>
    </source>
</evidence>
<dbReference type="Gene3D" id="1.10.45.10">
    <property type="entry name" value="Vanillyl-alcohol Oxidase, Chain A, domain 4"/>
    <property type="match status" value="1"/>
</dbReference>
<evidence type="ECO:0000256" key="16">
    <source>
        <dbReference type="PIRSR" id="PIRSR625650-3"/>
    </source>
</evidence>
<dbReference type="Gene3D" id="3.30.420.10">
    <property type="entry name" value="Ribonuclease H-like superfamily/Ribonuclease H"/>
    <property type="match status" value="1"/>
</dbReference>
<keyword evidence="13 18" id="KW-0576">Peroxisome</keyword>
<feature type="active site" description="Proton donor/acceptor" evidence="14">
    <location>
        <position position="452"/>
    </location>
</feature>
<dbReference type="SUPFAM" id="SSF55103">
    <property type="entry name" value="FAD-linked oxidases, C-terminal domain"/>
    <property type="match status" value="1"/>
</dbReference>
<comment type="caution">
    <text evidence="20">The sequence shown here is derived from an EMBL/GenBank/DDBJ whole genome shotgun (WGS) entry which is preliminary data.</text>
</comment>
<feature type="binding site" evidence="16">
    <location>
        <begin position="172"/>
        <end position="175"/>
    </location>
    <ligand>
        <name>FAD</name>
        <dbReference type="ChEBI" id="CHEBI:57692"/>
    </ligand>
</feature>
<dbReference type="Gene3D" id="3.30.465.10">
    <property type="match status" value="1"/>
</dbReference>
<evidence type="ECO:0000256" key="1">
    <source>
        <dbReference type="ARBA" id="ARBA00001974"/>
    </source>
</evidence>